<dbReference type="Gene3D" id="3.30.160.60">
    <property type="entry name" value="Classic Zinc Finger"/>
    <property type="match status" value="8"/>
</dbReference>
<evidence type="ECO:0000256" key="3">
    <source>
        <dbReference type="ARBA" id="ARBA00006991"/>
    </source>
</evidence>
<feature type="domain" description="C2H2-type" evidence="14">
    <location>
        <begin position="312"/>
        <end position="339"/>
    </location>
</feature>
<dbReference type="AlphaFoldDB" id="A0A8C5N573"/>
<reference evidence="15" key="2">
    <citation type="submission" date="2025-09" db="UniProtKB">
        <authorList>
            <consortium name="Ensembl"/>
        </authorList>
    </citation>
    <scope>IDENTIFICATION</scope>
</reference>
<feature type="domain" description="C2H2-type" evidence="14">
    <location>
        <begin position="430"/>
        <end position="457"/>
    </location>
</feature>
<proteinExistence type="inferred from homology"/>
<feature type="domain" description="C2H2-type" evidence="14">
    <location>
        <begin position="402"/>
        <end position="429"/>
    </location>
</feature>
<evidence type="ECO:0000256" key="2">
    <source>
        <dbReference type="ARBA" id="ARBA00004123"/>
    </source>
</evidence>
<feature type="domain" description="C2H2-type" evidence="14">
    <location>
        <begin position="214"/>
        <end position="241"/>
    </location>
</feature>
<comment type="function">
    <text evidence="1">May be involved in transcriptional regulation.</text>
</comment>
<dbReference type="FunFam" id="3.30.160.60:FF:002343">
    <property type="entry name" value="Zinc finger protein 33A"/>
    <property type="match status" value="1"/>
</dbReference>
<dbReference type="FunFam" id="3.30.160.60:FF:001228">
    <property type="entry name" value="Zinc finger protein 236"/>
    <property type="match status" value="1"/>
</dbReference>
<keyword evidence="16" id="KW-1185">Reference proteome</keyword>
<dbReference type="Pfam" id="PF00096">
    <property type="entry name" value="zf-C2H2"/>
    <property type="match status" value="5"/>
</dbReference>
<dbReference type="FunFam" id="3.30.160.60:FF:000646">
    <property type="entry name" value="Myeloid zinc finger 1"/>
    <property type="match status" value="1"/>
</dbReference>
<dbReference type="GO" id="GO:0005634">
    <property type="term" value="C:nucleus"/>
    <property type="evidence" value="ECO:0007669"/>
    <property type="project" value="UniProtKB-SubCell"/>
</dbReference>
<feature type="region of interest" description="Disordered" evidence="13">
    <location>
        <begin position="32"/>
        <end position="77"/>
    </location>
</feature>
<dbReference type="GO" id="GO:0008270">
    <property type="term" value="F:zinc ion binding"/>
    <property type="evidence" value="ECO:0007669"/>
    <property type="project" value="UniProtKB-KW"/>
</dbReference>
<feature type="compositionally biased region" description="Basic and acidic residues" evidence="13">
    <location>
        <begin position="136"/>
        <end position="177"/>
    </location>
</feature>
<evidence type="ECO:0000256" key="6">
    <source>
        <dbReference type="ARBA" id="ARBA00022771"/>
    </source>
</evidence>
<keyword evidence="8" id="KW-0805">Transcription regulation</keyword>
<dbReference type="Ensembl" id="ENSLLET00000023274.1">
    <property type="protein sequence ID" value="ENSLLEP00000022407.1"/>
    <property type="gene ID" value="ENSLLEG00000014221.1"/>
</dbReference>
<organism evidence="15 16">
    <name type="scientific">Leptobrachium leishanense</name>
    <name type="common">Leishan spiny toad</name>
    <dbReference type="NCBI Taxonomy" id="445787"/>
    <lineage>
        <taxon>Eukaryota</taxon>
        <taxon>Metazoa</taxon>
        <taxon>Chordata</taxon>
        <taxon>Craniata</taxon>
        <taxon>Vertebrata</taxon>
        <taxon>Euteleostomi</taxon>
        <taxon>Amphibia</taxon>
        <taxon>Batrachia</taxon>
        <taxon>Anura</taxon>
        <taxon>Pelobatoidea</taxon>
        <taxon>Megophryidae</taxon>
        <taxon>Leptobrachium</taxon>
    </lineage>
</organism>
<keyword evidence="4" id="KW-0479">Metal-binding</keyword>
<evidence type="ECO:0000259" key="14">
    <source>
        <dbReference type="PROSITE" id="PS50157"/>
    </source>
</evidence>
<dbReference type="PANTHER" id="PTHR24393">
    <property type="entry name" value="ZINC FINGER PROTEIN"/>
    <property type="match status" value="1"/>
</dbReference>
<evidence type="ECO:0000256" key="8">
    <source>
        <dbReference type="ARBA" id="ARBA00023015"/>
    </source>
</evidence>
<keyword evidence="11" id="KW-0539">Nucleus</keyword>
<evidence type="ECO:0000313" key="15">
    <source>
        <dbReference type="Ensembl" id="ENSLLEP00000022407.1"/>
    </source>
</evidence>
<feature type="domain" description="C2H2-type" evidence="14">
    <location>
        <begin position="285"/>
        <end position="312"/>
    </location>
</feature>
<keyword evidence="7" id="KW-0862">Zinc</keyword>
<dbReference type="SUPFAM" id="SSF57667">
    <property type="entry name" value="beta-beta-alpha zinc fingers"/>
    <property type="match status" value="5"/>
</dbReference>
<keyword evidence="10" id="KW-0804">Transcription</keyword>
<dbReference type="PANTHER" id="PTHR24393:SF158">
    <property type="entry name" value="C2H2-TYPE DOMAIN-CONTAINING PROTEIN"/>
    <property type="match status" value="1"/>
</dbReference>
<dbReference type="FunFam" id="3.30.160.60:FF:001506">
    <property type="entry name" value="Zinc finger protein"/>
    <property type="match status" value="1"/>
</dbReference>
<dbReference type="Pfam" id="PF13912">
    <property type="entry name" value="zf-C2H2_6"/>
    <property type="match status" value="1"/>
</dbReference>
<dbReference type="PROSITE" id="PS50157">
    <property type="entry name" value="ZINC_FINGER_C2H2_2"/>
    <property type="match status" value="8"/>
</dbReference>
<name>A0A8C5N573_9ANUR</name>
<evidence type="ECO:0000313" key="16">
    <source>
        <dbReference type="Proteomes" id="UP000694569"/>
    </source>
</evidence>
<feature type="compositionally biased region" description="Polar residues" evidence="13">
    <location>
        <begin position="242"/>
        <end position="253"/>
    </location>
</feature>
<evidence type="ECO:0000256" key="13">
    <source>
        <dbReference type="SAM" id="MobiDB-lite"/>
    </source>
</evidence>
<dbReference type="FunFam" id="3.30.160.60:FF:000100">
    <property type="entry name" value="Zinc finger 45-like"/>
    <property type="match status" value="1"/>
</dbReference>
<feature type="domain" description="C2H2-type" evidence="14">
    <location>
        <begin position="457"/>
        <end position="484"/>
    </location>
</feature>
<accession>A0A8C5N573</accession>
<evidence type="ECO:0000256" key="5">
    <source>
        <dbReference type="ARBA" id="ARBA00022737"/>
    </source>
</evidence>
<feature type="region of interest" description="Disordered" evidence="13">
    <location>
        <begin position="136"/>
        <end position="207"/>
    </location>
</feature>
<evidence type="ECO:0000256" key="4">
    <source>
        <dbReference type="ARBA" id="ARBA00022723"/>
    </source>
</evidence>
<dbReference type="GeneTree" id="ENSGT00940000164807"/>
<evidence type="ECO:0000256" key="12">
    <source>
        <dbReference type="PROSITE-ProRule" id="PRU00042"/>
    </source>
</evidence>
<evidence type="ECO:0000256" key="7">
    <source>
        <dbReference type="ARBA" id="ARBA00022833"/>
    </source>
</evidence>
<feature type="region of interest" description="Disordered" evidence="13">
    <location>
        <begin position="237"/>
        <end position="258"/>
    </location>
</feature>
<sequence length="573" mass="65686">MSVEKLKYVRSQKLLLKQNVVFIAESESRLQEERVQYQRPAQPPESDPAKSRIGGISSCGAAQGSLQRMRSRDPRLQSRAVVRLERVKISDWSPDPPPDARDGKPGRIIRLPIRLGGEEDACGAARAGYCLIPFGSDRRKTNPRKAEIKPDHRRTETAKSTRRPEARNCAEPGRRDTGLTLESPHTMKRTHEPGRTRHRALNPSPVSRRAPTLLECPECGKKFVFSYNLKCHMRSHTENTRDASSVTENTQGRPQDGKSYLRTQLKARRAKHGKIPKRHRTVRPFVCATCERRFHSGVSLSAHQHVHTGRRCVCPSCGKRFCYRAILLAHQWLHSGRKPFRCPRCTKRFLQRSHLQRHQKVLLHQSLHLGARGNTCARCGKFFRMKVHLKSHQAAHAGMASFECTECGRRFGQRRRLVWHQLIHTGERPYVCTQCGQSFRWKRNLNAHLQVHSIESFPCDECGRSFTHQALLRLHQLMHTTEKPYVCTKPGSKRGRRRRDAVYSYTKWEKTFRLVREIHSHETSPSSCSDGDSSDRFGLRAPVSGCSSCVHQLEPLARQIFLHLLEGLQQRAV</sequence>
<dbReference type="GO" id="GO:0001228">
    <property type="term" value="F:DNA-binding transcription activator activity, RNA polymerase II-specific"/>
    <property type="evidence" value="ECO:0007669"/>
    <property type="project" value="TreeGrafter"/>
</dbReference>
<dbReference type="GO" id="GO:0000978">
    <property type="term" value="F:RNA polymerase II cis-regulatory region sequence-specific DNA binding"/>
    <property type="evidence" value="ECO:0007669"/>
    <property type="project" value="TreeGrafter"/>
</dbReference>
<dbReference type="PROSITE" id="PS00028">
    <property type="entry name" value="ZINC_FINGER_C2H2_1"/>
    <property type="match status" value="8"/>
</dbReference>
<evidence type="ECO:0000256" key="9">
    <source>
        <dbReference type="ARBA" id="ARBA00023125"/>
    </source>
</evidence>
<dbReference type="InterPro" id="IPR036236">
    <property type="entry name" value="Znf_C2H2_sf"/>
</dbReference>
<feature type="domain" description="C2H2-type" evidence="14">
    <location>
        <begin position="340"/>
        <end position="373"/>
    </location>
</feature>
<dbReference type="InterPro" id="IPR013087">
    <property type="entry name" value="Znf_C2H2_type"/>
</dbReference>
<dbReference type="SMART" id="SM00355">
    <property type="entry name" value="ZnF_C2H2"/>
    <property type="match status" value="8"/>
</dbReference>
<evidence type="ECO:0000256" key="1">
    <source>
        <dbReference type="ARBA" id="ARBA00003767"/>
    </source>
</evidence>
<comment type="similarity">
    <text evidence="3">Belongs to the krueppel C2H2-type zinc-finger protein family.</text>
</comment>
<keyword evidence="6 12" id="KW-0863">Zinc-finger</keyword>
<dbReference type="OrthoDB" id="9411774at2759"/>
<protein>
    <recommendedName>
        <fullName evidence="14">C2H2-type domain-containing protein</fullName>
    </recommendedName>
</protein>
<keyword evidence="9" id="KW-0238">DNA-binding</keyword>
<comment type="subcellular location">
    <subcellularLocation>
        <location evidence="2">Nucleus</location>
    </subcellularLocation>
</comment>
<evidence type="ECO:0000256" key="11">
    <source>
        <dbReference type="ARBA" id="ARBA00023242"/>
    </source>
</evidence>
<dbReference type="Proteomes" id="UP000694569">
    <property type="component" value="Unplaced"/>
</dbReference>
<evidence type="ECO:0000256" key="10">
    <source>
        <dbReference type="ARBA" id="ARBA00023163"/>
    </source>
</evidence>
<feature type="domain" description="C2H2-type" evidence="14">
    <location>
        <begin position="374"/>
        <end position="401"/>
    </location>
</feature>
<reference evidence="15" key="1">
    <citation type="submission" date="2025-08" db="UniProtKB">
        <authorList>
            <consortium name="Ensembl"/>
        </authorList>
    </citation>
    <scope>IDENTIFICATION</scope>
</reference>
<keyword evidence="5" id="KW-0677">Repeat</keyword>